<reference evidence="1" key="1">
    <citation type="journal article" date="2014" name="Front. Microbiol.">
        <title>High frequency of phylogenetically diverse reductive dehalogenase-homologous genes in deep subseafloor sedimentary metagenomes.</title>
        <authorList>
            <person name="Kawai M."/>
            <person name="Futagami T."/>
            <person name="Toyoda A."/>
            <person name="Takaki Y."/>
            <person name="Nishi S."/>
            <person name="Hori S."/>
            <person name="Arai W."/>
            <person name="Tsubouchi T."/>
            <person name="Morono Y."/>
            <person name="Uchiyama I."/>
            <person name="Ito T."/>
            <person name="Fujiyama A."/>
            <person name="Inagaki F."/>
            <person name="Takami H."/>
        </authorList>
    </citation>
    <scope>NUCLEOTIDE SEQUENCE</scope>
    <source>
        <strain evidence="1">Expedition CK06-06</strain>
    </source>
</reference>
<gene>
    <name evidence="1" type="ORF">S01H4_44258</name>
</gene>
<accession>X1CAU3</accession>
<organism evidence="1">
    <name type="scientific">marine sediment metagenome</name>
    <dbReference type="NCBI Taxonomy" id="412755"/>
    <lineage>
        <taxon>unclassified sequences</taxon>
        <taxon>metagenomes</taxon>
        <taxon>ecological metagenomes</taxon>
    </lineage>
</organism>
<proteinExistence type="predicted"/>
<dbReference type="EMBL" id="BART01024521">
    <property type="protein sequence ID" value="GAH04602.1"/>
    <property type="molecule type" value="Genomic_DNA"/>
</dbReference>
<name>X1CAU3_9ZZZZ</name>
<protein>
    <submittedName>
        <fullName evidence="1">Uncharacterized protein</fullName>
    </submittedName>
</protein>
<evidence type="ECO:0000313" key="1">
    <source>
        <dbReference type="EMBL" id="GAH04602.1"/>
    </source>
</evidence>
<sequence>MSLYEEYGECQRCHRWLRREVLKQVADYSGGHILPGSFHHIVVCETCRLKANEASDEILRQIKEGV</sequence>
<comment type="caution">
    <text evidence="1">The sequence shown here is derived from an EMBL/GenBank/DDBJ whole genome shotgun (WGS) entry which is preliminary data.</text>
</comment>
<dbReference type="AlphaFoldDB" id="X1CAU3"/>